<reference evidence="2 3" key="1">
    <citation type="submission" date="2019-10" db="EMBL/GenBank/DDBJ databases">
        <title>Extracellular Electron Transfer in a Candidatus Methanoperedens spp. Enrichment Culture.</title>
        <authorList>
            <person name="Berger S."/>
            <person name="Rangel Shaw D."/>
            <person name="Berben T."/>
            <person name="In 'T Zandt M."/>
            <person name="Frank J."/>
            <person name="Reimann J."/>
            <person name="Jetten M.S.M."/>
            <person name="Welte C.U."/>
        </authorList>
    </citation>
    <scope>NUCLEOTIDE SEQUENCE [LARGE SCALE GENOMIC DNA]</scope>
    <source>
        <strain evidence="2">SB12</strain>
    </source>
</reference>
<dbReference type="AlphaFoldDB" id="A0A833H0V0"/>
<proteinExistence type="predicted"/>
<name>A0A833H0V0_9LEPT</name>
<evidence type="ECO:0000256" key="1">
    <source>
        <dbReference type="SAM" id="MobiDB-lite"/>
    </source>
</evidence>
<evidence type="ECO:0000313" key="2">
    <source>
        <dbReference type="EMBL" id="KAB2931802.1"/>
    </source>
</evidence>
<feature type="region of interest" description="Disordered" evidence="1">
    <location>
        <begin position="48"/>
        <end position="109"/>
    </location>
</feature>
<gene>
    <name evidence="2" type="ORF">F9K24_12790</name>
</gene>
<feature type="compositionally biased region" description="Basic and acidic residues" evidence="1">
    <location>
        <begin position="55"/>
        <end position="69"/>
    </location>
</feature>
<dbReference type="EMBL" id="WBUI01000012">
    <property type="protein sequence ID" value="KAB2931802.1"/>
    <property type="molecule type" value="Genomic_DNA"/>
</dbReference>
<dbReference type="InterPro" id="IPR036105">
    <property type="entry name" value="DiNase_FeMo-co_biosyn_sf"/>
</dbReference>
<organism evidence="2 3">
    <name type="scientific">Leptonema illini</name>
    <dbReference type="NCBI Taxonomy" id="183"/>
    <lineage>
        <taxon>Bacteria</taxon>
        <taxon>Pseudomonadati</taxon>
        <taxon>Spirochaetota</taxon>
        <taxon>Spirochaetia</taxon>
        <taxon>Leptospirales</taxon>
        <taxon>Leptospiraceae</taxon>
        <taxon>Leptonema</taxon>
    </lineage>
</organism>
<dbReference type="Proteomes" id="UP000460298">
    <property type="component" value="Unassembled WGS sequence"/>
</dbReference>
<sequence>MTITVALAAESDRTLRRTHFGAASLYSIHRRNDDGQWQHIADVANPGCHGQHGNHHAEGCRGDHHTEGHAHHHGQACRGEHHGSGHGRHREENEAGSGEHRQPRGPGSKFRHIFSALKKHDVNVVGSVQYGPNIRNLRTAFTPVVVSEGSVDDALAAIERNLDQVDEQIRAGENRRHLMLRAIELG</sequence>
<protein>
    <recommendedName>
        <fullName evidence="4">Dinitrogenase iron-molybdenum cofactor biosynthesis domain-containing protein</fullName>
    </recommendedName>
</protein>
<dbReference type="Gene3D" id="3.30.420.130">
    <property type="entry name" value="Dinitrogenase iron-molybdenum cofactor biosynthesis domain"/>
    <property type="match status" value="1"/>
</dbReference>
<accession>A0A833H0V0</accession>
<evidence type="ECO:0000313" key="3">
    <source>
        <dbReference type="Proteomes" id="UP000460298"/>
    </source>
</evidence>
<feature type="compositionally biased region" description="Basic and acidic residues" evidence="1">
    <location>
        <begin position="78"/>
        <end position="102"/>
    </location>
</feature>
<evidence type="ECO:0008006" key="4">
    <source>
        <dbReference type="Google" id="ProtNLM"/>
    </source>
</evidence>
<comment type="caution">
    <text evidence="2">The sequence shown here is derived from an EMBL/GenBank/DDBJ whole genome shotgun (WGS) entry which is preliminary data.</text>
</comment>